<organism evidence="2 3">
    <name type="scientific">Paenibacillus herberti</name>
    <dbReference type="NCBI Taxonomy" id="1619309"/>
    <lineage>
        <taxon>Bacteria</taxon>
        <taxon>Bacillati</taxon>
        <taxon>Bacillota</taxon>
        <taxon>Bacilli</taxon>
        <taxon>Bacillales</taxon>
        <taxon>Paenibacillaceae</taxon>
        <taxon>Paenibacillus</taxon>
    </lineage>
</organism>
<feature type="signal peptide" evidence="1">
    <location>
        <begin position="1"/>
        <end position="26"/>
    </location>
</feature>
<comment type="caution">
    <text evidence="2">The sequence shown here is derived from an EMBL/GenBank/DDBJ whole genome shotgun (WGS) entry which is preliminary data.</text>
</comment>
<evidence type="ECO:0000313" key="3">
    <source>
        <dbReference type="Proteomes" id="UP000215145"/>
    </source>
</evidence>
<dbReference type="Proteomes" id="UP000215145">
    <property type="component" value="Unassembled WGS sequence"/>
</dbReference>
<name>A0A229NXT8_9BACL</name>
<sequence>MKFKIATVLLTSALLFSPLSNQKMDAAEIDQTLNFLPIKASTDSISLEWNKAGSFYELYKNENLIYKGTNNNFTDINLESNHPYQYYLRAKDNRGNDLDVAKIKSSTLKENGNGSKRMVSEDGIAASNSFENLRIDTISKNNEIKLDWTDIDGVYEYTVFKNDKQIGKTNESNWIDYIDSSQKQVYKMIGKRKLTYDEKLKRSNQLKGTVTEDVYNSDISPITDEVIYELTKIVEPYKTELQSLKASAVSLNYTIRYQTFIGEDYVEAPADTQNRWLRGNNRGYDPDANYNTKTNSDAFVCFCKPSDVTFYKFVGATDVYTKVNGELQYLTTDQASTDGITMKNLEKTSGHIAFQIYHDVGIPIKVRNISPPHINVELAADFWSDGTYKFAGWHDAAPNHEFYLRENGKWATLHRADKIDFIYLAPPTTDIFFHAEK</sequence>
<protein>
    <recommendedName>
        <fullName evidence="4">Fibronectin type-III domain-containing protein</fullName>
    </recommendedName>
</protein>
<gene>
    <name evidence="2" type="ORF">CGZ75_18325</name>
</gene>
<reference evidence="2 3" key="1">
    <citation type="submission" date="2017-07" db="EMBL/GenBank/DDBJ databases">
        <title>Paenibacillus herberti R33 genome sequencing and assembly.</title>
        <authorList>
            <person name="Su W."/>
        </authorList>
    </citation>
    <scope>NUCLEOTIDE SEQUENCE [LARGE SCALE GENOMIC DNA]</scope>
    <source>
        <strain evidence="2 3">R33</strain>
    </source>
</reference>
<evidence type="ECO:0008006" key="4">
    <source>
        <dbReference type="Google" id="ProtNLM"/>
    </source>
</evidence>
<keyword evidence="3" id="KW-1185">Reference proteome</keyword>
<proteinExistence type="predicted"/>
<feature type="chain" id="PRO_5012149872" description="Fibronectin type-III domain-containing protein" evidence="1">
    <location>
        <begin position="27"/>
        <end position="437"/>
    </location>
</feature>
<dbReference type="Pfam" id="PF11579">
    <property type="entry name" value="DUF3238"/>
    <property type="match status" value="1"/>
</dbReference>
<evidence type="ECO:0000313" key="2">
    <source>
        <dbReference type="EMBL" id="OXM14826.1"/>
    </source>
</evidence>
<evidence type="ECO:0000256" key="1">
    <source>
        <dbReference type="SAM" id="SignalP"/>
    </source>
</evidence>
<dbReference type="InterPro" id="IPR021631">
    <property type="entry name" value="DUF3238"/>
</dbReference>
<dbReference type="AlphaFoldDB" id="A0A229NXT8"/>
<dbReference type="Gene3D" id="2.60.40.10">
    <property type="entry name" value="Immunoglobulins"/>
    <property type="match status" value="1"/>
</dbReference>
<keyword evidence="1" id="KW-0732">Signal</keyword>
<dbReference type="InterPro" id="IPR013783">
    <property type="entry name" value="Ig-like_fold"/>
</dbReference>
<dbReference type="RefSeq" id="WP_089525643.1">
    <property type="nucleotide sequence ID" value="NZ_NMUQ01000002.1"/>
</dbReference>
<dbReference type="EMBL" id="NMUQ01000002">
    <property type="protein sequence ID" value="OXM14826.1"/>
    <property type="molecule type" value="Genomic_DNA"/>
</dbReference>
<dbReference type="OrthoDB" id="9803686at2"/>
<accession>A0A229NXT8</accession>